<evidence type="ECO:0000313" key="10">
    <source>
        <dbReference type="EMBL" id="RRT45725.1"/>
    </source>
</evidence>
<comment type="subcellular location">
    <subcellularLocation>
        <location evidence="8">Nucleus</location>
    </subcellularLocation>
</comment>
<dbReference type="PANTHER" id="PTHR31089">
    <property type="entry name" value="CYCLIC DOF FACTOR 2"/>
    <property type="match status" value="1"/>
</dbReference>
<evidence type="ECO:0000256" key="4">
    <source>
        <dbReference type="ARBA" id="ARBA00023015"/>
    </source>
</evidence>
<dbReference type="GO" id="GO:0005634">
    <property type="term" value="C:nucleus"/>
    <property type="evidence" value="ECO:0007669"/>
    <property type="project" value="UniProtKB-SubCell"/>
</dbReference>
<dbReference type="InterPro" id="IPR003851">
    <property type="entry name" value="Znf_Dof"/>
</dbReference>
<dbReference type="InterPro" id="IPR045174">
    <property type="entry name" value="Dof"/>
</dbReference>
<dbReference type="PROSITE" id="PS01361">
    <property type="entry name" value="ZF_DOF_1"/>
    <property type="match status" value="1"/>
</dbReference>
<sequence length="151" mass="16290">MSSYPSTTPVVLTVRRASAVSFKLFGTVIQKGDRQAKEEEEKRVEALPCPRCKSKETRFCYFNNYNVNQPRHFCKACHRYWTAGGTLRSNVPIGAVRRRGRPAHRTGASSTATAAAIPSVCVLECQPSGYLDGVGGGDGSLAPDTRGPGQG</sequence>
<evidence type="ECO:0000259" key="9">
    <source>
        <dbReference type="PROSITE" id="PS50884"/>
    </source>
</evidence>
<keyword evidence="2 8" id="KW-0863">Zinc-finger</keyword>
<reference evidence="10 11" key="1">
    <citation type="journal article" date="2014" name="Agronomy (Basel)">
        <title>A Draft Genome Sequence for Ensete ventricosum, the Drought-Tolerant Tree Against Hunger.</title>
        <authorList>
            <person name="Harrison J."/>
            <person name="Moore K.A."/>
            <person name="Paszkiewicz K."/>
            <person name="Jones T."/>
            <person name="Grant M."/>
            <person name="Ambacheew D."/>
            <person name="Muzemil S."/>
            <person name="Studholme D.J."/>
        </authorList>
    </citation>
    <scope>NUCLEOTIDE SEQUENCE [LARGE SCALE GENOMIC DNA]</scope>
</reference>
<keyword evidence="6" id="KW-0804">Transcription</keyword>
<evidence type="ECO:0000256" key="8">
    <source>
        <dbReference type="PROSITE-ProRule" id="PRU00071"/>
    </source>
</evidence>
<dbReference type="PROSITE" id="PS50884">
    <property type="entry name" value="ZF_DOF_2"/>
    <property type="match status" value="1"/>
</dbReference>
<evidence type="ECO:0000256" key="6">
    <source>
        <dbReference type="ARBA" id="ARBA00023163"/>
    </source>
</evidence>
<dbReference type="EMBL" id="AMZH03015645">
    <property type="protein sequence ID" value="RRT45725.1"/>
    <property type="molecule type" value="Genomic_DNA"/>
</dbReference>
<evidence type="ECO:0000256" key="1">
    <source>
        <dbReference type="ARBA" id="ARBA00022723"/>
    </source>
</evidence>
<keyword evidence="4" id="KW-0805">Transcription regulation</keyword>
<evidence type="ECO:0000313" key="11">
    <source>
        <dbReference type="Proteomes" id="UP000287651"/>
    </source>
</evidence>
<keyword evidence="3" id="KW-0862">Zinc</keyword>
<protein>
    <recommendedName>
        <fullName evidence="9">Dof-type domain-containing protein</fullName>
    </recommendedName>
</protein>
<dbReference type="Proteomes" id="UP000287651">
    <property type="component" value="Unassembled WGS sequence"/>
</dbReference>
<evidence type="ECO:0000256" key="5">
    <source>
        <dbReference type="ARBA" id="ARBA00023125"/>
    </source>
</evidence>
<dbReference type="Pfam" id="PF02701">
    <property type="entry name" value="Zn_ribbon_Dof"/>
    <property type="match status" value="1"/>
</dbReference>
<proteinExistence type="predicted"/>
<feature type="domain" description="Dof-type" evidence="9">
    <location>
        <begin position="47"/>
        <end position="102"/>
    </location>
</feature>
<organism evidence="10 11">
    <name type="scientific">Ensete ventricosum</name>
    <name type="common">Abyssinian banana</name>
    <name type="synonym">Musa ensete</name>
    <dbReference type="NCBI Taxonomy" id="4639"/>
    <lineage>
        <taxon>Eukaryota</taxon>
        <taxon>Viridiplantae</taxon>
        <taxon>Streptophyta</taxon>
        <taxon>Embryophyta</taxon>
        <taxon>Tracheophyta</taxon>
        <taxon>Spermatophyta</taxon>
        <taxon>Magnoliopsida</taxon>
        <taxon>Liliopsida</taxon>
        <taxon>Zingiberales</taxon>
        <taxon>Musaceae</taxon>
        <taxon>Ensete</taxon>
    </lineage>
</organism>
<keyword evidence="7 8" id="KW-0539">Nucleus</keyword>
<evidence type="ECO:0000256" key="2">
    <source>
        <dbReference type="ARBA" id="ARBA00022771"/>
    </source>
</evidence>
<name>A0A426Y1T2_ENSVE</name>
<gene>
    <name evidence="10" type="ORF">B296_00015462</name>
</gene>
<accession>A0A426Y1T2</accession>
<dbReference type="GO" id="GO:0003677">
    <property type="term" value="F:DNA binding"/>
    <property type="evidence" value="ECO:0007669"/>
    <property type="project" value="UniProtKB-UniRule"/>
</dbReference>
<dbReference type="GO" id="GO:0008270">
    <property type="term" value="F:zinc ion binding"/>
    <property type="evidence" value="ECO:0007669"/>
    <property type="project" value="UniProtKB-KW"/>
</dbReference>
<dbReference type="PANTHER" id="PTHR31089:SF22">
    <property type="entry name" value="CYCLIC DOF FACTOR 4"/>
    <property type="match status" value="1"/>
</dbReference>
<evidence type="ECO:0000256" key="7">
    <source>
        <dbReference type="ARBA" id="ARBA00023242"/>
    </source>
</evidence>
<keyword evidence="1" id="KW-0479">Metal-binding</keyword>
<keyword evidence="5 8" id="KW-0238">DNA-binding</keyword>
<comment type="caution">
    <text evidence="10">The sequence shown here is derived from an EMBL/GenBank/DDBJ whole genome shotgun (WGS) entry which is preliminary data.</text>
</comment>
<dbReference type="AlphaFoldDB" id="A0A426Y1T2"/>
<evidence type="ECO:0000256" key="3">
    <source>
        <dbReference type="ARBA" id="ARBA00022833"/>
    </source>
</evidence>
<dbReference type="GO" id="GO:0003700">
    <property type="term" value="F:DNA-binding transcription factor activity"/>
    <property type="evidence" value="ECO:0007669"/>
    <property type="project" value="InterPro"/>
</dbReference>